<keyword evidence="8" id="KW-0406">Ion transport</keyword>
<keyword evidence="4" id="KW-0410">Iron transport</keyword>
<evidence type="ECO:0000313" key="11">
    <source>
        <dbReference type="EMBL" id="MBM6923314.1"/>
    </source>
</evidence>
<evidence type="ECO:0000256" key="5">
    <source>
        <dbReference type="ARBA" id="ARBA00022741"/>
    </source>
</evidence>
<organism evidence="11 12">
    <name type="scientific">Hydrogenoanaerobacterium saccharovorans</name>
    <dbReference type="NCBI Taxonomy" id="474960"/>
    <lineage>
        <taxon>Bacteria</taxon>
        <taxon>Bacillati</taxon>
        <taxon>Bacillota</taxon>
        <taxon>Clostridia</taxon>
        <taxon>Eubacteriales</taxon>
        <taxon>Oscillospiraceae</taxon>
        <taxon>Hydrogenoanaerobacterium</taxon>
    </lineage>
</organism>
<evidence type="ECO:0000256" key="4">
    <source>
        <dbReference type="ARBA" id="ARBA00022496"/>
    </source>
</evidence>
<evidence type="ECO:0000259" key="10">
    <source>
        <dbReference type="PROSITE" id="PS50893"/>
    </source>
</evidence>
<keyword evidence="9" id="KW-0472">Membrane</keyword>
<dbReference type="PROSITE" id="PS50893">
    <property type="entry name" value="ABC_TRANSPORTER_2"/>
    <property type="match status" value="1"/>
</dbReference>
<evidence type="ECO:0000256" key="6">
    <source>
        <dbReference type="ARBA" id="ARBA00022840"/>
    </source>
</evidence>
<comment type="caution">
    <text evidence="11">The sequence shown here is derived from an EMBL/GenBank/DDBJ whole genome shotgun (WGS) entry which is preliminary data.</text>
</comment>
<keyword evidence="6 11" id="KW-0067">ATP-binding</keyword>
<dbReference type="Pfam" id="PF00005">
    <property type="entry name" value="ABC_tran"/>
    <property type="match status" value="1"/>
</dbReference>
<evidence type="ECO:0000256" key="9">
    <source>
        <dbReference type="ARBA" id="ARBA00023136"/>
    </source>
</evidence>
<sequence>MIELRHITAGYGGEAVLRDFSVRFSPGKITGILGRNGCGKSTLLKTAAGLLRPMSGEVLVDGRPLGDYAPKELARQIAVLPQSREVPAITVESLVMHGRFPYLGFPRKPRPEDRQAVQRAMEQAGVEALRQKALSALSGGERQKVYLAMVLAQDTPVILMDEPTTYLDINHQFELLRLIRGLGGQGRTVLCVMHDLGQALEVCDEICLVERGALLAHDTAAAVFDSHAIDRVFGVTSEAVTDSAGQRHYLFREA</sequence>
<accession>A0ABS2GNN7</accession>
<feature type="domain" description="ABC transporter" evidence="10">
    <location>
        <begin position="2"/>
        <end position="236"/>
    </location>
</feature>
<evidence type="ECO:0000256" key="1">
    <source>
        <dbReference type="ARBA" id="ARBA00004202"/>
    </source>
</evidence>
<dbReference type="SUPFAM" id="SSF52540">
    <property type="entry name" value="P-loop containing nucleoside triphosphate hydrolases"/>
    <property type="match status" value="1"/>
</dbReference>
<dbReference type="InterPro" id="IPR003593">
    <property type="entry name" value="AAA+_ATPase"/>
</dbReference>
<dbReference type="Proteomes" id="UP000724149">
    <property type="component" value="Unassembled WGS sequence"/>
</dbReference>
<dbReference type="RefSeq" id="WP_204720679.1">
    <property type="nucleotide sequence ID" value="NZ_JACSNR010000005.1"/>
</dbReference>
<keyword evidence="3" id="KW-1003">Cell membrane</keyword>
<name>A0ABS2GNN7_9FIRM</name>
<keyword evidence="7" id="KW-0408">Iron</keyword>
<evidence type="ECO:0000256" key="8">
    <source>
        <dbReference type="ARBA" id="ARBA00023065"/>
    </source>
</evidence>
<dbReference type="PANTHER" id="PTHR42771:SF12">
    <property type="entry name" value="FE(3+) DICITRATE TRANSPORT ATP-BINDING PROTEIN FECE-RELATED"/>
    <property type="match status" value="1"/>
</dbReference>
<reference evidence="11 12" key="1">
    <citation type="journal article" date="2021" name="Sci. Rep.">
        <title>The distribution of antibiotic resistance genes in chicken gut microbiota commensals.</title>
        <authorList>
            <person name="Juricova H."/>
            <person name="Matiasovicova J."/>
            <person name="Kubasova T."/>
            <person name="Cejkova D."/>
            <person name="Rychlik I."/>
        </authorList>
    </citation>
    <scope>NUCLEOTIDE SEQUENCE [LARGE SCALE GENOMIC DNA]</scope>
    <source>
        <strain evidence="11 12">An564</strain>
    </source>
</reference>
<dbReference type="Gene3D" id="3.40.50.300">
    <property type="entry name" value="P-loop containing nucleotide triphosphate hydrolases"/>
    <property type="match status" value="1"/>
</dbReference>
<gene>
    <name evidence="11" type="ORF">H9X81_06385</name>
</gene>
<evidence type="ECO:0000256" key="7">
    <source>
        <dbReference type="ARBA" id="ARBA00023004"/>
    </source>
</evidence>
<keyword evidence="5" id="KW-0547">Nucleotide-binding</keyword>
<proteinExistence type="predicted"/>
<keyword evidence="12" id="KW-1185">Reference proteome</keyword>
<evidence type="ECO:0000313" key="12">
    <source>
        <dbReference type="Proteomes" id="UP000724149"/>
    </source>
</evidence>
<dbReference type="InterPro" id="IPR027417">
    <property type="entry name" value="P-loop_NTPase"/>
</dbReference>
<protein>
    <submittedName>
        <fullName evidence="11">ABC transporter ATP-binding protein</fullName>
    </submittedName>
</protein>
<dbReference type="InterPro" id="IPR003439">
    <property type="entry name" value="ABC_transporter-like_ATP-bd"/>
</dbReference>
<dbReference type="SMART" id="SM00382">
    <property type="entry name" value="AAA"/>
    <property type="match status" value="1"/>
</dbReference>
<keyword evidence="2" id="KW-0813">Transport</keyword>
<comment type="subcellular location">
    <subcellularLocation>
        <location evidence="1">Cell membrane</location>
        <topology evidence="1">Peripheral membrane protein</topology>
    </subcellularLocation>
</comment>
<evidence type="ECO:0000256" key="2">
    <source>
        <dbReference type="ARBA" id="ARBA00022448"/>
    </source>
</evidence>
<evidence type="ECO:0000256" key="3">
    <source>
        <dbReference type="ARBA" id="ARBA00022475"/>
    </source>
</evidence>
<dbReference type="EMBL" id="JACSNR010000005">
    <property type="protein sequence ID" value="MBM6923314.1"/>
    <property type="molecule type" value="Genomic_DNA"/>
</dbReference>
<dbReference type="InterPro" id="IPR051535">
    <property type="entry name" value="Siderophore_ABC-ATPase"/>
</dbReference>
<dbReference type="CDD" id="cd03214">
    <property type="entry name" value="ABC_Iron-Siderophores_B12_Hemin"/>
    <property type="match status" value="1"/>
</dbReference>
<dbReference type="PANTHER" id="PTHR42771">
    <property type="entry name" value="IRON(3+)-HYDROXAMATE IMPORT ATP-BINDING PROTEIN FHUC"/>
    <property type="match status" value="1"/>
</dbReference>
<dbReference type="GO" id="GO:0005524">
    <property type="term" value="F:ATP binding"/>
    <property type="evidence" value="ECO:0007669"/>
    <property type="project" value="UniProtKB-KW"/>
</dbReference>